<name>A0A3F2ZTQ6_CLOB6</name>
<dbReference type="Proteomes" id="UP000002333">
    <property type="component" value="Plasmid pCLJ"/>
</dbReference>
<organism evidence="1 2">
    <name type="scientific">Clostridium botulinum (strain 657 / Type Ba4)</name>
    <dbReference type="NCBI Taxonomy" id="515621"/>
    <lineage>
        <taxon>Bacteria</taxon>
        <taxon>Bacillati</taxon>
        <taxon>Bacillota</taxon>
        <taxon>Clostridia</taxon>
        <taxon>Eubacteriales</taxon>
        <taxon>Clostridiaceae</taxon>
        <taxon>Clostridium</taxon>
    </lineage>
</organism>
<dbReference type="EMBL" id="CP001081">
    <property type="protein sequence ID" value="ACQ51225.1"/>
    <property type="molecule type" value="Genomic_DNA"/>
</dbReference>
<dbReference type="RefSeq" id="WP_012720213.1">
    <property type="nucleotide sequence ID" value="NC_012654.1"/>
</dbReference>
<reference evidence="2" key="2">
    <citation type="submission" date="2008-05" db="EMBL/GenBank/DDBJ databases">
        <title>Genome sequence of Clostridium botulinum Ba4 strain 657 plasmid pCLJ.</title>
        <authorList>
            <person name="Shrivastava S."/>
            <person name="Brown J.L."/>
            <person name="Bruce D."/>
            <person name="Detter C."/>
            <person name="Munk C."/>
            <person name="Smith L.A."/>
            <person name="Smith T.J."/>
            <person name="Sutton G."/>
            <person name="Brettin T.S."/>
        </authorList>
    </citation>
    <scope>NUCLEOTIDE SEQUENCE [LARGE SCALE GENOMIC DNA]</scope>
    <source>
        <strain evidence="2">657 / Type Ba4</strain>
        <plasmid evidence="2">pCLJ</plasmid>
    </source>
</reference>
<keyword evidence="1" id="KW-0614">Plasmid</keyword>
<dbReference type="KEGG" id="cbi:CLJ_0168"/>
<evidence type="ECO:0000313" key="1">
    <source>
        <dbReference type="EMBL" id="ACQ51225.1"/>
    </source>
</evidence>
<proteinExistence type="predicted"/>
<protein>
    <submittedName>
        <fullName evidence="1">Uncharacterized protein</fullName>
    </submittedName>
</protein>
<dbReference type="AlphaFoldDB" id="A0A3F2ZTQ6"/>
<reference evidence="1 2" key="1">
    <citation type="journal article" date="2007" name="PLoS ONE">
        <title>Analysis of the neurotoxin complex genes in Clostridium botulinum A1-A4 and B1 strains: BoNT/A3, /Ba4 and /B1 clusters are located within plasmids.</title>
        <authorList>
            <person name="Smith T.J."/>
            <person name="Hill K.K."/>
            <person name="Foley B.T."/>
            <person name="Detter J.C."/>
            <person name="Munk A.C."/>
            <person name="Bruce D.C."/>
            <person name="Doggett N.A."/>
            <person name="Smith L.A."/>
            <person name="Marks J.D."/>
            <person name="Xie G."/>
            <person name="Brettin T.S."/>
        </authorList>
    </citation>
    <scope>NUCLEOTIDE SEQUENCE [LARGE SCALE GENOMIC DNA]</scope>
    <source>
        <strain evidence="2">657 / Type Ba4</strain>
    </source>
</reference>
<evidence type="ECO:0000313" key="2">
    <source>
        <dbReference type="Proteomes" id="UP000002333"/>
    </source>
</evidence>
<sequence length="71" mass="8626">MNKKYFYTLIRNGKFLNSNYMKGDTDSIGEAIRFNTEQEVLEYWEQPYTKVMREESDIKIVEVECILREYN</sequence>
<geneLocation type="plasmid" evidence="1 2">
    <name>pCLJ</name>
</geneLocation>
<accession>A0A3F2ZTQ6</accession>
<gene>
    <name evidence="1" type="ordered locus">CLJ_0168</name>
</gene>